<dbReference type="PANTHER" id="PTHR10887:SF530">
    <property type="entry name" value="SUPERFAMILY I DNA HELICASES"/>
    <property type="match status" value="1"/>
</dbReference>
<evidence type="ECO:0000259" key="3">
    <source>
        <dbReference type="Pfam" id="PF13086"/>
    </source>
</evidence>
<gene>
    <name evidence="6" type="ORF">FSB76_02315</name>
</gene>
<evidence type="ECO:0000313" key="7">
    <source>
        <dbReference type="Proteomes" id="UP000321362"/>
    </source>
</evidence>
<dbReference type="CDD" id="cd18808">
    <property type="entry name" value="SF1_C_Upf1"/>
    <property type="match status" value="1"/>
</dbReference>
<feature type="domain" description="DUF3320" evidence="2">
    <location>
        <begin position="1789"/>
        <end position="1835"/>
    </location>
</feature>
<dbReference type="InterPro" id="IPR021754">
    <property type="entry name" value="DUF3320"/>
</dbReference>
<dbReference type="OrthoDB" id="9757917at2"/>
<dbReference type="Pfam" id="PF13086">
    <property type="entry name" value="AAA_11"/>
    <property type="match status" value="2"/>
</dbReference>
<evidence type="ECO:0000259" key="2">
    <source>
        <dbReference type="Pfam" id="PF11784"/>
    </source>
</evidence>
<dbReference type="RefSeq" id="WP_147051991.1">
    <property type="nucleotide sequence ID" value="NZ_CP042437.1"/>
</dbReference>
<dbReference type="InterPro" id="IPR045055">
    <property type="entry name" value="DNA2/NAM7-like"/>
</dbReference>
<dbReference type="InterPro" id="IPR049468">
    <property type="entry name" value="Restrct_endonuc-II-like_dom"/>
</dbReference>
<evidence type="ECO:0000313" key="6">
    <source>
        <dbReference type="EMBL" id="QEC74832.1"/>
    </source>
</evidence>
<accession>A0A5B8VVE1</accession>
<proteinExistence type="predicted"/>
<dbReference type="SUPFAM" id="SSF52980">
    <property type="entry name" value="Restriction endonuclease-like"/>
    <property type="match status" value="1"/>
</dbReference>
<dbReference type="FunFam" id="3.40.50.300:FF:002063">
    <property type="entry name" value="DNA helicase related protein"/>
    <property type="match status" value="1"/>
</dbReference>
<feature type="compositionally biased region" description="Basic and acidic residues" evidence="1">
    <location>
        <begin position="1724"/>
        <end position="1747"/>
    </location>
</feature>
<reference evidence="6 7" key="1">
    <citation type="journal article" date="2013" name="J. Microbiol.">
        <title>Mucilaginibacter ginsenosidivorax sp. nov., with ginsenoside converting activity isolated from sediment.</title>
        <authorList>
            <person name="Kim J.K."/>
            <person name="Choi T.E."/>
            <person name="Liu Q.M."/>
            <person name="Park H.Y."/>
            <person name="Yi T.H."/>
            <person name="Yoon M.H."/>
            <person name="Kim S.C."/>
            <person name="Im W.T."/>
        </authorList>
    </citation>
    <scope>NUCLEOTIDE SEQUENCE [LARGE SCALE GENOMIC DNA]</scope>
    <source>
        <strain evidence="6 7">KHI28</strain>
    </source>
</reference>
<feature type="domain" description="DNA2/NAM7 helicase-like C-terminal" evidence="4">
    <location>
        <begin position="1385"/>
        <end position="1571"/>
    </location>
</feature>
<dbReference type="Pfam" id="PF13087">
    <property type="entry name" value="AAA_12"/>
    <property type="match status" value="1"/>
</dbReference>
<dbReference type="KEGG" id="mgk:FSB76_02315"/>
<feature type="domain" description="Restriction endonuclease type II-like" evidence="5">
    <location>
        <begin position="1620"/>
        <end position="1716"/>
    </location>
</feature>
<keyword evidence="7" id="KW-1185">Reference proteome</keyword>
<sequence>MSTHILTAADINLTYTPVINFALQQNHVPVIRSLVINNTTGADWNALEVEITVEPAFAPSWKRLYGYVEQGDAYETGAIQLNLSAQYLAELTEKVSGTINIIIRNGDELLLSENRPIELLAYDQWNGLGLLPEMLAAFVTPNHPEIPKILRRASAILQSWTDNPSFDDYQSRSPDRVRKQMAAIYEAIAEQQLIYCTVPASFEESGQRIRLCDAIFANRLANCLDLSLLYAACMEAVGIHPIIIIVKGHAFAGGWLVDESFADAVNDDPSLITKRTVDGISEIAIVEATCMNAGNNTSFDSAAASAGQKMLNASEFILFIDIKRARFSGIRPLPLRVQTAAGWEIIEESRQQRANALPEEIYAGQKLKNVDHIEISKQRLWERKLLDLTLRNSLLNIRITKSVVQFMTVNVGKLEDALADGQEFQVLPRPADWDNSLRDAGMYQALHQSDPIAELIQHELSQKRIRSFLPEPELTNGLTSLFRASRLSIEENGANTLYIGLGLLRWYETDASERPRYAPVLLVPVEIIRKSAQKGYVIRSRDEETMVNITLLEMIRQDFGITIGGLDTLPKDESGVDVKLIFNIVRQAIMAKSRWDVEEQAVLGTFSFSKFILWNDIHNNADHLYRNKVVASLVSGKLEWQAQENADVSLIQDSQLHPANIALPISTDSSQLQAIVSSGQDKSFVLHGPPGTGKSQTITNIIANALYAGKRVLFVAAKKAALEVVEDRLESIGIGDFCLELHSNKSKKTAVLEQLKAATEVARKAAPESHRDEADRLFALRNELNTYVEVLHKKYPFGYSLFDLFSSYSRFEKGEDRVYFTAGAIAQLSPAKLTAWHDVAEELQVAGALIGQPANHALQYMRLQQYNNQLKQDAGQLIENLLDLLSKYQSELVGVSRLLKINGLVKGKEQQQSLHNLVSLLLNLPDIPASLLQADFLEQTFAQVVGVAAHGQQRDKLRSALLGRYQKEVLAIPAQRILSEWNIADGKWFLPRWLGQRTIVKNMRALSATGQIDKSAIAQDLQQVIAFRAEQDVIDKAAFLPGLLGFLWKSGDPDWDGLIRISDAVININRAAGTLVGATQLREWRAALSREFTEGSRAFIIQNSGALSGLLATEQQMTTTEGQIQQLLGINFATLPVVTGDYTADLIDEAVKWVQHLDELKDWYNWTLTRDKALAVRLDPLLTAYEKGSMANADLVRQFQKGFYRSAAEYILSLHPELASFNSGLFGEKIRKFREVSSKFEMLTREELYARLAANIPSFTQEASQSSEIGMLQRVIRNNGRAMSIRKIFDGIPNLLHRLAPCMLMSPISVAQYFDAGNPKFDLVIFDEASQLPTCEAVGAIARGTNVIVVGDPKQMPPTSFFATNNFDEDNVEKEDLESILDDCLALSMPSQHLLWHYRSKHESLIAFSNAKYYDNKLLTFPSTDDITSKVSFVPVEGHYDKGKSRQNKYEAKAIVDEVIKRLSDPLLAKRSIGIVTFSSVQQLLIDDMLTDVFVLRPDLEKIALETGEPLFIKNLENVQGDERDVILFSIGYGPDEKGKVSLNFGPVNRDGGWRRLNVAVSRARYEMKVFSTLRSDQIDLNRTSSEGVAGLKAFLAYAEKGKSALPPRASVKQKEDGGFELSIAESVRKHGYEVHSQIGCSDFRIDLGIVDRENPSAYILGVLTDGKNYHAASTSRDREIVQVDVLKSLGWNVHKIWSTEWWEKPDKVISGIMEAVTKAEESKKKAVEPAVTEKAKPVPPRPEDLNNKPSFNRSVPEAQARPATPAVSKVAEAYEVSHLDTVHTLTADDFIMQHNRGKLKAQVFNVLQTESPISKELLIRRVLAAWGINRVTARYVNHLDGVFEQMNLTQTKTAGGNVYFWKVDQNPEKYSIYRVAKTDADKRDADDLPPEEVANAIREILHNQVSLAQSDLVREGAKLFGFARLGTNVESAMLNGIDIAVKKGFATVNGERVVYNG</sequence>
<evidence type="ECO:0000259" key="4">
    <source>
        <dbReference type="Pfam" id="PF13087"/>
    </source>
</evidence>
<feature type="region of interest" description="Disordered" evidence="1">
    <location>
        <begin position="1724"/>
        <end position="1764"/>
    </location>
</feature>
<dbReference type="InterPro" id="IPR027417">
    <property type="entry name" value="P-loop_NTPase"/>
</dbReference>
<evidence type="ECO:0000256" key="1">
    <source>
        <dbReference type="SAM" id="MobiDB-lite"/>
    </source>
</evidence>
<dbReference type="InterPro" id="IPR025103">
    <property type="entry name" value="DUF4011"/>
</dbReference>
<dbReference type="FunFam" id="3.40.960.10:FF:000002">
    <property type="entry name" value="DNA helicase related protein"/>
    <property type="match status" value="1"/>
</dbReference>
<dbReference type="Pfam" id="PF13195">
    <property type="entry name" value="DUF4011"/>
    <property type="match status" value="1"/>
</dbReference>
<dbReference type="Proteomes" id="UP000321362">
    <property type="component" value="Chromosome"/>
</dbReference>
<dbReference type="InterPro" id="IPR047187">
    <property type="entry name" value="SF1_C_Upf1"/>
</dbReference>
<organism evidence="6 7">
    <name type="scientific">Mucilaginibacter ginsenosidivorax</name>
    <dbReference type="NCBI Taxonomy" id="862126"/>
    <lineage>
        <taxon>Bacteria</taxon>
        <taxon>Pseudomonadati</taxon>
        <taxon>Bacteroidota</taxon>
        <taxon>Sphingobacteriia</taxon>
        <taxon>Sphingobacteriales</taxon>
        <taxon>Sphingobacteriaceae</taxon>
        <taxon>Mucilaginibacter</taxon>
    </lineage>
</organism>
<evidence type="ECO:0000259" key="5">
    <source>
        <dbReference type="Pfam" id="PF18741"/>
    </source>
</evidence>
<dbReference type="InterPro" id="IPR041679">
    <property type="entry name" value="DNA2/NAM7-like_C"/>
</dbReference>
<dbReference type="Gene3D" id="3.40.960.10">
    <property type="entry name" value="VSR Endonuclease"/>
    <property type="match status" value="1"/>
</dbReference>
<dbReference type="SUPFAM" id="SSF52540">
    <property type="entry name" value="P-loop containing nucleoside triphosphate hydrolases"/>
    <property type="match status" value="1"/>
</dbReference>
<dbReference type="Gene3D" id="3.40.50.300">
    <property type="entry name" value="P-loop containing nucleotide triphosphate hydrolases"/>
    <property type="match status" value="3"/>
</dbReference>
<dbReference type="InterPro" id="IPR041677">
    <property type="entry name" value="DNA2/NAM7_AAA_11"/>
</dbReference>
<dbReference type="GO" id="GO:0004386">
    <property type="term" value="F:helicase activity"/>
    <property type="evidence" value="ECO:0007669"/>
    <property type="project" value="InterPro"/>
</dbReference>
<feature type="domain" description="DNA2/NAM7 helicase helicase" evidence="3">
    <location>
        <begin position="1318"/>
        <end position="1360"/>
    </location>
</feature>
<dbReference type="Pfam" id="PF11784">
    <property type="entry name" value="DUF3320"/>
    <property type="match status" value="1"/>
</dbReference>
<protein>
    <submittedName>
        <fullName evidence="6">DUF3320 domain-containing protein</fullName>
    </submittedName>
</protein>
<name>A0A5B8VVE1_9SPHI</name>
<dbReference type="InterPro" id="IPR011335">
    <property type="entry name" value="Restrct_endonuc-II-like"/>
</dbReference>
<feature type="domain" description="DNA2/NAM7 helicase helicase" evidence="3">
    <location>
        <begin position="667"/>
        <end position="737"/>
    </location>
</feature>
<dbReference type="Pfam" id="PF18741">
    <property type="entry name" value="MTES_1575"/>
    <property type="match status" value="1"/>
</dbReference>
<dbReference type="EMBL" id="CP042437">
    <property type="protein sequence ID" value="QEC74832.1"/>
    <property type="molecule type" value="Genomic_DNA"/>
</dbReference>
<dbReference type="PANTHER" id="PTHR10887">
    <property type="entry name" value="DNA2/NAM7 HELICASE FAMILY"/>
    <property type="match status" value="1"/>
</dbReference>